<dbReference type="Pfam" id="PF02875">
    <property type="entry name" value="Mur_ligase_C"/>
    <property type="match status" value="1"/>
</dbReference>
<keyword evidence="5 14" id="KW-0436">Ligase</keyword>
<keyword evidence="8 14" id="KW-0067">ATP-binding</keyword>
<dbReference type="InterPro" id="IPR050061">
    <property type="entry name" value="MurCDEF_pg_biosynth"/>
</dbReference>
<evidence type="ECO:0000256" key="8">
    <source>
        <dbReference type="ARBA" id="ARBA00022840"/>
    </source>
</evidence>
<evidence type="ECO:0000256" key="4">
    <source>
        <dbReference type="ARBA" id="ARBA00022490"/>
    </source>
</evidence>
<dbReference type="EMBL" id="NIGF01000009">
    <property type="protein sequence ID" value="PQV63777.1"/>
    <property type="molecule type" value="Genomic_DNA"/>
</dbReference>
<dbReference type="InterPro" id="IPR013221">
    <property type="entry name" value="Mur_ligase_cen"/>
</dbReference>
<feature type="binding site" evidence="14">
    <location>
        <begin position="130"/>
        <end position="136"/>
    </location>
    <ligand>
        <name>ATP</name>
        <dbReference type="ChEBI" id="CHEBI:30616"/>
    </ligand>
</feature>
<evidence type="ECO:0000259" key="15">
    <source>
        <dbReference type="Pfam" id="PF01225"/>
    </source>
</evidence>
<dbReference type="InParanoid" id="A0A2S8SSL3"/>
<dbReference type="AlphaFoldDB" id="A0A2S8SSL3"/>
<evidence type="ECO:0000259" key="16">
    <source>
        <dbReference type="Pfam" id="PF02875"/>
    </source>
</evidence>
<accession>A0A2S8SSL3</accession>
<dbReference type="RefSeq" id="WP_105483935.1">
    <property type="nucleotide sequence ID" value="NZ_NIGF01000009.1"/>
</dbReference>
<dbReference type="Pfam" id="PF08245">
    <property type="entry name" value="Mur_ligase_M"/>
    <property type="match status" value="1"/>
</dbReference>
<keyword evidence="11 14" id="KW-0131">Cell cycle</keyword>
<evidence type="ECO:0000256" key="11">
    <source>
        <dbReference type="ARBA" id="ARBA00023306"/>
    </source>
</evidence>
<evidence type="ECO:0000256" key="2">
    <source>
        <dbReference type="ARBA" id="ARBA00004752"/>
    </source>
</evidence>
<comment type="subcellular location">
    <subcellularLocation>
        <location evidence="1 14">Cytoplasm</location>
    </subcellularLocation>
</comment>
<evidence type="ECO:0000259" key="17">
    <source>
        <dbReference type="Pfam" id="PF08245"/>
    </source>
</evidence>
<keyword evidence="10 14" id="KW-0573">Peptidoglycan synthesis</keyword>
<evidence type="ECO:0000256" key="1">
    <source>
        <dbReference type="ARBA" id="ARBA00004496"/>
    </source>
</evidence>
<evidence type="ECO:0000256" key="12">
    <source>
        <dbReference type="ARBA" id="ARBA00023316"/>
    </source>
</evidence>
<dbReference type="GO" id="GO:0009252">
    <property type="term" value="P:peptidoglycan biosynthetic process"/>
    <property type="evidence" value="ECO:0007669"/>
    <property type="project" value="UniProtKB-UniRule"/>
</dbReference>
<dbReference type="InterPro" id="IPR000713">
    <property type="entry name" value="Mur_ligase_N"/>
</dbReference>
<feature type="domain" description="Mur ligase central" evidence="17">
    <location>
        <begin position="128"/>
        <end position="234"/>
    </location>
</feature>
<dbReference type="Proteomes" id="UP000237684">
    <property type="component" value="Unassembled WGS sequence"/>
</dbReference>
<feature type="domain" description="Mur ligase N-terminal catalytic" evidence="15">
    <location>
        <begin position="26"/>
        <end position="121"/>
    </location>
</feature>
<dbReference type="Gene3D" id="3.40.50.720">
    <property type="entry name" value="NAD(P)-binding Rossmann-like Domain"/>
    <property type="match status" value="1"/>
</dbReference>
<dbReference type="HAMAP" id="MF_00046">
    <property type="entry name" value="MurC"/>
    <property type="match status" value="1"/>
</dbReference>
<dbReference type="UniPathway" id="UPA00219"/>
<proteinExistence type="inferred from homology"/>
<dbReference type="GO" id="GO:0071555">
    <property type="term" value="P:cell wall organization"/>
    <property type="evidence" value="ECO:0007669"/>
    <property type="project" value="UniProtKB-KW"/>
</dbReference>
<gene>
    <name evidence="14" type="primary">murC</name>
    <name evidence="18" type="ORF">B1R32_109117</name>
</gene>
<keyword evidence="7 14" id="KW-0547">Nucleotide-binding</keyword>
<evidence type="ECO:0000256" key="5">
    <source>
        <dbReference type="ARBA" id="ARBA00022598"/>
    </source>
</evidence>
<comment type="similarity">
    <text evidence="14">Belongs to the MurCDEF family.</text>
</comment>
<dbReference type="SUPFAM" id="SSF51984">
    <property type="entry name" value="MurCD N-terminal domain"/>
    <property type="match status" value="1"/>
</dbReference>
<keyword evidence="12 14" id="KW-0961">Cell wall biogenesis/degradation</keyword>
<dbReference type="Gene3D" id="3.40.1190.10">
    <property type="entry name" value="Mur-like, catalytic domain"/>
    <property type="match status" value="1"/>
</dbReference>
<dbReference type="SUPFAM" id="SSF53623">
    <property type="entry name" value="MurD-like peptide ligases, catalytic domain"/>
    <property type="match status" value="1"/>
</dbReference>
<dbReference type="GO" id="GO:0008360">
    <property type="term" value="P:regulation of cell shape"/>
    <property type="evidence" value="ECO:0007669"/>
    <property type="project" value="UniProtKB-KW"/>
</dbReference>
<dbReference type="Pfam" id="PF01225">
    <property type="entry name" value="Mur_ligase"/>
    <property type="match status" value="1"/>
</dbReference>
<evidence type="ECO:0000256" key="13">
    <source>
        <dbReference type="ARBA" id="ARBA00047833"/>
    </source>
</evidence>
<dbReference type="EC" id="6.3.2.8" evidence="3 14"/>
<dbReference type="SUPFAM" id="SSF53244">
    <property type="entry name" value="MurD-like peptide ligases, peptide-binding domain"/>
    <property type="match status" value="1"/>
</dbReference>
<keyword evidence="9 14" id="KW-0133">Cell shape</keyword>
<evidence type="ECO:0000256" key="3">
    <source>
        <dbReference type="ARBA" id="ARBA00012211"/>
    </source>
</evidence>
<evidence type="ECO:0000256" key="10">
    <source>
        <dbReference type="ARBA" id="ARBA00022984"/>
    </source>
</evidence>
<evidence type="ECO:0000256" key="9">
    <source>
        <dbReference type="ARBA" id="ARBA00022960"/>
    </source>
</evidence>
<dbReference type="GO" id="GO:0005737">
    <property type="term" value="C:cytoplasm"/>
    <property type="evidence" value="ECO:0007669"/>
    <property type="project" value="UniProtKB-SubCell"/>
</dbReference>
<keyword evidence="4 14" id="KW-0963">Cytoplasm</keyword>
<keyword evidence="6 14" id="KW-0132">Cell division</keyword>
<evidence type="ECO:0000256" key="6">
    <source>
        <dbReference type="ARBA" id="ARBA00022618"/>
    </source>
</evidence>
<dbReference type="PANTHER" id="PTHR43445">
    <property type="entry name" value="UDP-N-ACETYLMURAMATE--L-ALANINE LIGASE-RELATED"/>
    <property type="match status" value="1"/>
</dbReference>
<comment type="function">
    <text evidence="14">Cell wall formation.</text>
</comment>
<evidence type="ECO:0000313" key="18">
    <source>
        <dbReference type="EMBL" id="PQV63777.1"/>
    </source>
</evidence>
<feature type="domain" description="Mur ligase C-terminal" evidence="16">
    <location>
        <begin position="311"/>
        <end position="442"/>
    </location>
</feature>
<dbReference type="InterPro" id="IPR005758">
    <property type="entry name" value="UDP-N-AcMur_Ala_ligase_MurC"/>
</dbReference>
<protein>
    <recommendedName>
        <fullName evidence="3 14">UDP-N-acetylmuramate--L-alanine ligase</fullName>
        <ecNumber evidence="3 14">6.3.2.8</ecNumber>
    </recommendedName>
    <alternativeName>
        <fullName evidence="14">UDP-N-acetylmuramoyl-L-alanine synthetase</fullName>
    </alternativeName>
</protein>
<dbReference type="OrthoDB" id="9804126at2"/>
<dbReference type="InterPro" id="IPR036565">
    <property type="entry name" value="Mur-like_cat_sf"/>
</dbReference>
<organism evidence="18 19">
    <name type="scientific">Abditibacterium utsteinense</name>
    <dbReference type="NCBI Taxonomy" id="1960156"/>
    <lineage>
        <taxon>Bacteria</taxon>
        <taxon>Pseudomonadati</taxon>
        <taxon>Abditibacteriota</taxon>
        <taxon>Abditibacteriia</taxon>
        <taxon>Abditibacteriales</taxon>
        <taxon>Abditibacteriaceae</taxon>
        <taxon>Abditibacterium</taxon>
    </lineage>
</organism>
<dbReference type="GO" id="GO:0008763">
    <property type="term" value="F:UDP-N-acetylmuramate-L-alanine ligase activity"/>
    <property type="evidence" value="ECO:0007669"/>
    <property type="project" value="UniProtKB-UniRule"/>
</dbReference>
<reference evidence="18 19" key="1">
    <citation type="journal article" date="2018" name="Syst. Appl. Microbiol.">
        <title>Abditibacterium utsteinense sp. nov., the first cultivated member of candidate phylum FBP, isolated from ice-free Antarctic soil samples.</title>
        <authorList>
            <person name="Tahon G."/>
            <person name="Tytgat B."/>
            <person name="Lebbe L."/>
            <person name="Carlier A."/>
            <person name="Willems A."/>
        </authorList>
    </citation>
    <scope>NUCLEOTIDE SEQUENCE [LARGE SCALE GENOMIC DNA]</scope>
    <source>
        <strain evidence="18 19">LMG 29911</strain>
    </source>
</reference>
<dbReference type="InterPro" id="IPR004101">
    <property type="entry name" value="Mur_ligase_C"/>
</dbReference>
<comment type="pathway">
    <text evidence="2 14">Cell wall biogenesis; peptidoglycan biosynthesis.</text>
</comment>
<evidence type="ECO:0000313" key="19">
    <source>
        <dbReference type="Proteomes" id="UP000237684"/>
    </source>
</evidence>
<comment type="caution">
    <text evidence="18">The sequence shown here is derived from an EMBL/GenBank/DDBJ whole genome shotgun (WGS) entry which is preliminary data.</text>
</comment>
<dbReference type="GO" id="GO:0005524">
    <property type="term" value="F:ATP binding"/>
    <property type="evidence" value="ECO:0007669"/>
    <property type="project" value="UniProtKB-UniRule"/>
</dbReference>
<dbReference type="Gene3D" id="3.90.190.20">
    <property type="entry name" value="Mur ligase, C-terminal domain"/>
    <property type="match status" value="1"/>
</dbReference>
<comment type="catalytic activity">
    <reaction evidence="13 14">
        <text>UDP-N-acetyl-alpha-D-muramate + L-alanine + ATP = UDP-N-acetyl-alpha-D-muramoyl-L-alanine + ADP + phosphate + H(+)</text>
        <dbReference type="Rhea" id="RHEA:23372"/>
        <dbReference type="ChEBI" id="CHEBI:15378"/>
        <dbReference type="ChEBI" id="CHEBI:30616"/>
        <dbReference type="ChEBI" id="CHEBI:43474"/>
        <dbReference type="ChEBI" id="CHEBI:57972"/>
        <dbReference type="ChEBI" id="CHEBI:70757"/>
        <dbReference type="ChEBI" id="CHEBI:83898"/>
        <dbReference type="ChEBI" id="CHEBI:456216"/>
        <dbReference type="EC" id="6.3.2.8"/>
    </reaction>
</comment>
<evidence type="ECO:0000256" key="14">
    <source>
        <dbReference type="HAMAP-Rule" id="MF_00046"/>
    </source>
</evidence>
<dbReference type="GO" id="GO:0051301">
    <property type="term" value="P:cell division"/>
    <property type="evidence" value="ECO:0007669"/>
    <property type="project" value="UniProtKB-KW"/>
</dbReference>
<name>A0A2S8SSL3_9BACT</name>
<dbReference type="FunCoup" id="A0A2S8SSL3">
    <property type="interactions" value="283"/>
</dbReference>
<evidence type="ECO:0000256" key="7">
    <source>
        <dbReference type="ARBA" id="ARBA00022741"/>
    </source>
</evidence>
<keyword evidence="19" id="KW-1185">Reference proteome</keyword>
<dbReference type="InterPro" id="IPR036615">
    <property type="entry name" value="Mur_ligase_C_dom_sf"/>
</dbReference>
<sequence>MRWRELLQLNEQNPLPADFFKSPRRVHFIGVGGIGMSALALLVKSRGHDVSGSDASESAMLSQLRESGITCFVGQKAENIEGAEAIFYSSAIAPDNAEFAAATKNQPKWHRSQLLAHFVNNAKTSIAVSGTHGKSTTSAMIAHILTECSQNPTAVLGAIYPPFNSNLRVGNPDLIVVEADESDGSFTLLKPTIAVVLNVEPEHLENYDESEEELWKAFEMFVEQSKYSLLNEDEGAMPVGLLMCLQDSISDVHGYEEEEASLLKIGVPGRHNVSNAAGALAACFIATNQSKLGPEVLKYKLSLATFAGTLRRFERKGEAQNIVVYDDYGHHPTEVRATLDAAKEFLNRPIAVVFQPHRYSRTLALHRDFGSAFQSADKIIITQLYSAYEPPIEGVSGRMVFDAVRENFPEKSVYYAEDLMEAKKIALETLQSGDALLTMGAGDITKLGPQILEALGSRH</sequence>
<dbReference type="PANTHER" id="PTHR43445:SF3">
    <property type="entry name" value="UDP-N-ACETYLMURAMATE--L-ALANINE LIGASE"/>
    <property type="match status" value="1"/>
</dbReference>